<dbReference type="Pfam" id="PF04616">
    <property type="entry name" value="Glyco_hydro_43"/>
    <property type="match status" value="1"/>
</dbReference>
<evidence type="ECO:0000256" key="3">
    <source>
        <dbReference type="ARBA" id="ARBA00023295"/>
    </source>
</evidence>
<evidence type="ECO:0000313" key="6">
    <source>
        <dbReference type="EMBL" id="MBB5783140.1"/>
    </source>
</evidence>
<dbReference type="InterPro" id="IPR013320">
    <property type="entry name" value="ConA-like_dom_sf"/>
</dbReference>
<reference evidence="6 7" key="1">
    <citation type="submission" date="2020-08" db="EMBL/GenBank/DDBJ databases">
        <title>Sequencing the genomes of 1000 actinobacteria strains.</title>
        <authorList>
            <person name="Klenk H.-P."/>
        </authorList>
    </citation>
    <scope>NUCLEOTIDE SEQUENCE [LARGE SCALE GENOMIC DNA]</scope>
    <source>
        <strain evidence="6 7">DSM 45507</strain>
    </source>
</reference>
<dbReference type="Proteomes" id="UP000579153">
    <property type="component" value="Unassembled WGS sequence"/>
</dbReference>
<dbReference type="InterPro" id="IPR023296">
    <property type="entry name" value="Glyco_hydro_beta-prop_sf"/>
</dbReference>
<sequence length="463" mass="50047">MHWQQIGNALDRPGQLPLPAGTPSSGGVYAPTLRHHDGRFWLITSILAPGGGTVLFTATDPAGPWSEPVSVPGVTGIDPDLAWDEEGRCWCTYAGIEQVRIDPETGRTFGQPRRLWSGTPGSLAPEAPHLYRIGASRYLLIAEGGTERGHGVSIARGPAPGGPFEPCPANPVLSHRGTDRPIQDTGHADLVEAPDGSWWMVLLGVRPGGGTPGWHVLGRETFLAPVTWDDGWPVVGEVAPVMEAPAWPPHPLAAPPVRDDFDADRLHPRWISVRSRPAWCWSLTDRPGRLSLHARGRSLDDHDVTFVGRRQQHPSCRVRALIDPAGGHGGLAVRLDERHHYEIEARDGEVVVLARIGSLRPAVATRPAPAGPITLRIDVLASLPADQHPRKEPDVLRLGVEAADGAFDVLAELDGRYLSTEVAGGFTGRVIGMYAASGTVRFDWFDYEPLDHRSRPGQVILAP</sequence>
<dbReference type="PANTHER" id="PTHR42812">
    <property type="entry name" value="BETA-XYLOSIDASE"/>
    <property type="match status" value="1"/>
</dbReference>
<dbReference type="EMBL" id="JACHMB010000001">
    <property type="protein sequence ID" value="MBB5783140.1"/>
    <property type="molecule type" value="Genomic_DNA"/>
</dbReference>
<name>A0A7W9GG04_9ACTN</name>
<dbReference type="Gene3D" id="2.60.120.200">
    <property type="match status" value="1"/>
</dbReference>
<gene>
    <name evidence="6" type="ORF">HD596_009896</name>
</gene>
<dbReference type="Pfam" id="PF17851">
    <property type="entry name" value="GH43_C2"/>
    <property type="match status" value="1"/>
</dbReference>
<feature type="domain" description="Beta-xylosidase C-terminal Concanavalin A-like" evidence="5">
    <location>
        <begin position="258"/>
        <end position="448"/>
    </location>
</feature>
<dbReference type="InterPro" id="IPR051795">
    <property type="entry name" value="Glycosyl_Hydrlase_43"/>
</dbReference>
<keyword evidence="3 4" id="KW-0326">Glycosidase</keyword>
<keyword evidence="7" id="KW-1185">Reference proteome</keyword>
<dbReference type="InterPro" id="IPR006710">
    <property type="entry name" value="Glyco_hydro_43"/>
</dbReference>
<accession>A0A7W9GG04</accession>
<evidence type="ECO:0000256" key="1">
    <source>
        <dbReference type="ARBA" id="ARBA00009865"/>
    </source>
</evidence>
<proteinExistence type="inferred from homology"/>
<comment type="caution">
    <text evidence="6">The sequence shown here is derived from an EMBL/GenBank/DDBJ whole genome shotgun (WGS) entry which is preliminary data.</text>
</comment>
<evidence type="ECO:0000313" key="7">
    <source>
        <dbReference type="Proteomes" id="UP000579153"/>
    </source>
</evidence>
<comment type="similarity">
    <text evidence="1 4">Belongs to the glycosyl hydrolase 43 family.</text>
</comment>
<dbReference type="InterPro" id="IPR041542">
    <property type="entry name" value="GH43_C2"/>
</dbReference>
<dbReference type="CDD" id="cd18617">
    <property type="entry name" value="GH43_XynB-like"/>
    <property type="match status" value="1"/>
</dbReference>
<dbReference type="SUPFAM" id="SSF49899">
    <property type="entry name" value="Concanavalin A-like lectins/glucanases"/>
    <property type="match status" value="1"/>
</dbReference>
<dbReference type="GO" id="GO:0005975">
    <property type="term" value="P:carbohydrate metabolic process"/>
    <property type="evidence" value="ECO:0007669"/>
    <property type="project" value="InterPro"/>
</dbReference>
<keyword evidence="2 4" id="KW-0378">Hydrolase</keyword>
<evidence type="ECO:0000259" key="5">
    <source>
        <dbReference type="Pfam" id="PF17851"/>
    </source>
</evidence>
<dbReference type="SUPFAM" id="SSF75005">
    <property type="entry name" value="Arabinanase/levansucrase/invertase"/>
    <property type="match status" value="1"/>
</dbReference>
<dbReference type="AlphaFoldDB" id="A0A7W9GG04"/>
<dbReference type="GO" id="GO:0004553">
    <property type="term" value="F:hydrolase activity, hydrolyzing O-glycosyl compounds"/>
    <property type="evidence" value="ECO:0007669"/>
    <property type="project" value="InterPro"/>
</dbReference>
<evidence type="ECO:0000256" key="2">
    <source>
        <dbReference type="ARBA" id="ARBA00022801"/>
    </source>
</evidence>
<dbReference type="PANTHER" id="PTHR42812:SF12">
    <property type="entry name" value="BETA-XYLOSIDASE-RELATED"/>
    <property type="match status" value="1"/>
</dbReference>
<organism evidence="6 7">
    <name type="scientific">Nonomuraea jabiensis</name>
    <dbReference type="NCBI Taxonomy" id="882448"/>
    <lineage>
        <taxon>Bacteria</taxon>
        <taxon>Bacillati</taxon>
        <taxon>Actinomycetota</taxon>
        <taxon>Actinomycetes</taxon>
        <taxon>Streptosporangiales</taxon>
        <taxon>Streptosporangiaceae</taxon>
        <taxon>Nonomuraea</taxon>
    </lineage>
</organism>
<dbReference type="RefSeq" id="WP_313046487.1">
    <property type="nucleotide sequence ID" value="NZ_JACHMB010000001.1"/>
</dbReference>
<evidence type="ECO:0000256" key="4">
    <source>
        <dbReference type="RuleBase" id="RU361187"/>
    </source>
</evidence>
<protein>
    <submittedName>
        <fullName evidence="6">Beta-xylosidase</fullName>
    </submittedName>
</protein>
<dbReference type="Gene3D" id="2.115.10.20">
    <property type="entry name" value="Glycosyl hydrolase domain, family 43"/>
    <property type="match status" value="1"/>
</dbReference>